<feature type="transmembrane region" description="Helical" evidence="1">
    <location>
        <begin position="81"/>
        <end position="105"/>
    </location>
</feature>
<accession>A0A857JGT4</accession>
<dbReference type="EMBL" id="CP047656">
    <property type="protein sequence ID" value="QHJ09904.1"/>
    <property type="molecule type" value="Genomic_DNA"/>
</dbReference>
<organism evidence="2 3">
    <name type="scientific">Paraglaciecola mesophila</name>
    <dbReference type="NCBI Taxonomy" id="197222"/>
    <lineage>
        <taxon>Bacteria</taxon>
        <taxon>Pseudomonadati</taxon>
        <taxon>Pseudomonadota</taxon>
        <taxon>Gammaproteobacteria</taxon>
        <taxon>Alteromonadales</taxon>
        <taxon>Alteromonadaceae</taxon>
        <taxon>Paraglaciecola</taxon>
    </lineage>
</organism>
<dbReference type="Pfam" id="PF11026">
    <property type="entry name" value="DUF2721"/>
    <property type="match status" value="1"/>
</dbReference>
<evidence type="ECO:0000313" key="2">
    <source>
        <dbReference type="EMBL" id="QHJ09904.1"/>
    </source>
</evidence>
<protein>
    <recommendedName>
        <fullName evidence="4">DUF2721 domain-containing protein</fullName>
    </recommendedName>
</protein>
<dbReference type="InterPro" id="IPR021279">
    <property type="entry name" value="DUF2721"/>
</dbReference>
<gene>
    <name evidence="2" type="ORF">FX988_00112</name>
</gene>
<sequence>MMAASISDLAQVIQIVVAPVFMLTGIAGFLNVMSGRLGRIVDRARIIERRVAILKNPEKLKISQVELKYLWRRIKIINRSIGMCTASALFVCAVVCCLFIGEFLLMDLTKAVVILFVIALLLLIVALVSFLKEVQLATRTLQMGKEFDDE</sequence>
<keyword evidence="1" id="KW-1133">Transmembrane helix</keyword>
<feature type="transmembrane region" description="Helical" evidence="1">
    <location>
        <begin position="111"/>
        <end position="131"/>
    </location>
</feature>
<dbReference type="KEGG" id="pmes:FX988_00112"/>
<evidence type="ECO:0008006" key="4">
    <source>
        <dbReference type="Google" id="ProtNLM"/>
    </source>
</evidence>
<evidence type="ECO:0000313" key="3">
    <source>
        <dbReference type="Proteomes" id="UP000464524"/>
    </source>
</evidence>
<evidence type="ECO:0000256" key="1">
    <source>
        <dbReference type="SAM" id="Phobius"/>
    </source>
</evidence>
<dbReference type="AlphaFoldDB" id="A0A857JGT4"/>
<proteinExistence type="predicted"/>
<keyword evidence="3" id="KW-1185">Reference proteome</keyword>
<dbReference type="Proteomes" id="UP000464524">
    <property type="component" value="Chromosome"/>
</dbReference>
<reference evidence="2 3" key="1">
    <citation type="submission" date="2019-12" db="EMBL/GenBank/DDBJ databases">
        <title>Genome sequencing and assembly of endphytes of Porphyra tenera.</title>
        <authorList>
            <person name="Park J.M."/>
            <person name="Shin R."/>
            <person name="Jo S.H."/>
        </authorList>
    </citation>
    <scope>NUCLEOTIDE SEQUENCE [LARGE SCALE GENOMIC DNA]</scope>
    <source>
        <strain evidence="2 3">GPM4</strain>
    </source>
</reference>
<feature type="transmembrane region" description="Helical" evidence="1">
    <location>
        <begin position="12"/>
        <end position="33"/>
    </location>
</feature>
<name>A0A857JGT4_9ALTE</name>
<keyword evidence="1" id="KW-0472">Membrane</keyword>
<keyword evidence="1" id="KW-0812">Transmembrane</keyword>